<dbReference type="PANTHER" id="PTHR14614">
    <property type="entry name" value="HEPATOCELLULAR CARCINOMA-ASSOCIATED ANTIGEN"/>
    <property type="match status" value="1"/>
</dbReference>
<accession>A0A2X0KPI6</accession>
<feature type="compositionally biased region" description="Basic and acidic residues" evidence="10">
    <location>
        <begin position="118"/>
        <end position="139"/>
    </location>
</feature>
<dbReference type="OrthoDB" id="1723750at2759"/>
<dbReference type="InterPro" id="IPR019410">
    <property type="entry name" value="Methyltransf_16"/>
</dbReference>
<proteinExistence type="inferred from homology"/>
<keyword evidence="5" id="KW-0489">Methyltransferase</keyword>
<reference evidence="12" key="1">
    <citation type="submission" date="2016-10" db="EMBL/GenBank/DDBJ databases">
        <authorList>
            <person name="Jeantristanb JTB J.-T."/>
            <person name="Ricardo R."/>
        </authorList>
    </citation>
    <scope>NUCLEOTIDE SEQUENCE [LARGE SCALE GENOMIC DNA]</scope>
</reference>
<comment type="similarity">
    <text evidence="9">Belongs to the methyltransferase superfamily. METTL18 family.</text>
</comment>
<dbReference type="GO" id="GO:0005634">
    <property type="term" value="C:nucleus"/>
    <property type="evidence" value="ECO:0007669"/>
    <property type="project" value="UniProtKB-SubCell"/>
</dbReference>
<dbReference type="Proteomes" id="UP000249723">
    <property type="component" value="Unassembled WGS sequence"/>
</dbReference>
<evidence type="ECO:0000313" key="11">
    <source>
        <dbReference type="EMBL" id="SCZ95732.1"/>
    </source>
</evidence>
<dbReference type="STRING" id="289078.A0A2X0KPI6"/>
<name>A0A2X0KPI6_9BASI</name>
<protein>
    <recommendedName>
        <fullName evidence="3">protein-histidine N-methyltransferase</fullName>
        <ecNumber evidence="3">2.1.1.85</ecNumber>
    </recommendedName>
</protein>
<keyword evidence="12" id="KW-1185">Reference proteome</keyword>
<evidence type="ECO:0000256" key="8">
    <source>
        <dbReference type="ARBA" id="ARBA00023242"/>
    </source>
</evidence>
<feature type="region of interest" description="Disordered" evidence="10">
    <location>
        <begin position="318"/>
        <end position="381"/>
    </location>
</feature>
<feature type="region of interest" description="Disordered" evidence="10">
    <location>
        <begin position="216"/>
        <end position="245"/>
    </location>
</feature>
<organism evidence="11 12">
    <name type="scientific">Microbotryum saponariae</name>
    <dbReference type="NCBI Taxonomy" id="289078"/>
    <lineage>
        <taxon>Eukaryota</taxon>
        <taxon>Fungi</taxon>
        <taxon>Dikarya</taxon>
        <taxon>Basidiomycota</taxon>
        <taxon>Pucciniomycotina</taxon>
        <taxon>Microbotryomycetes</taxon>
        <taxon>Microbotryales</taxon>
        <taxon>Microbotryaceae</taxon>
        <taxon>Microbotryum</taxon>
    </lineage>
</organism>
<dbReference type="GO" id="GO:0018064">
    <property type="term" value="F:protein-L-histidine N-tele-methyltransferase activity"/>
    <property type="evidence" value="ECO:0007669"/>
    <property type="project" value="UniProtKB-EC"/>
</dbReference>
<evidence type="ECO:0000256" key="4">
    <source>
        <dbReference type="ARBA" id="ARBA00022490"/>
    </source>
</evidence>
<evidence type="ECO:0000256" key="3">
    <source>
        <dbReference type="ARBA" id="ARBA00012533"/>
    </source>
</evidence>
<evidence type="ECO:0000256" key="5">
    <source>
        <dbReference type="ARBA" id="ARBA00022603"/>
    </source>
</evidence>
<dbReference type="GO" id="GO:0005737">
    <property type="term" value="C:cytoplasm"/>
    <property type="evidence" value="ECO:0007669"/>
    <property type="project" value="UniProtKB-SubCell"/>
</dbReference>
<evidence type="ECO:0000313" key="12">
    <source>
        <dbReference type="Proteomes" id="UP000249723"/>
    </source>
</evidence>
<dbReference type="Gene3D" id="3.40.50.150">
    <property type="entry name" value="Vaccinia Virus protein VP39"/>
    <property type="match status" value="1"/>
</dbReference>
<evidence type="ECO:0000256" key="9">
    <source>
        <dbReference type="ARBA" id="ARBA00038126"/>
    </source>
</evidence>
<evidence type="ECO:0000256" key="6">
    <source>
        <dbReference type="ARBA" id="ARBA00022679"/>
    </source>
</evidence>
<keyword evidence="4" id="KW-0963">Cytoplasm</keyword>
<gene>
    <name evidence="11" type="ORF">BZ3500_MVSOF-1268-A1-R1_CHR8-1G09761</name>
</gene>
<dbReference type="GO" id="GO:0032259">
    <property type="term" value="P:methylation"/>
    <property type="evidence" value="ECO:0007669"/>
    <property type="project" value="UniProtKB-KW"/>
</dbReference>
<evidence type="ECO:0000256" key="2">
    <source>
        <dbReference type="ARBA" id="ARBA00004496"/>
    </source>
</evidence>
<keyword evidence="8" id="KW-0539">Nucleus</keyword>
<evidence type="ECO:0000256" key="1">
    <source>
        <dbReference type="ARBA" id="ARBA00004123"/>
    </source>
</evidence>
<feature type="compositionally biased region" description="Low complexity" evidence="10">
    <location>
        <begin position="31"/>
        <end position="44"/>
    </location>
</feature>
<dbReference type="PANTHER" id="PTHR14614:SF39">
    <property type="entry name" value="HISTIDINE PROTEIN METHYLTRANSFERASE 1 HOMOLOG"/>
    <property type="match status" value="1"/>
</dbReference>
<dbReference type="EMBL" id="FMWP01000087">
    <property type="protein sequence ID" value="SCZ95732.1"/>
    <property type="molecule type" value="Genomic_DNA"/>
</dbReference>
<sequence>MFSFDFDIPHDELELEDEEQQELVSSTQDLSISATPGTAAPASSQVAPSLIPSAKVELQDLIETLPPIISYSPVRIPLSPPNPPTSTSTSVSSDSFTETILLKRDLFDARFQILSDHSQKDRDDGDAKVERRKEDRSVEVESIDQDSDLVKGVYEGGLKVWECSLDLVRVLLRDGREGGRYRGWMGKRVLELGCGTALPACYAFAQILQEIREERDAERRNEQAQEAQTAEGRTQAKRERKKTRLDLQDYNRQGADLVQRVYPFITAFHSLTYQLTCFVDAVLSLITLPNLLLVYAHHLTLTDGGEGTEAQGVLVPTRKLKKKKKKSDEEDTIKEEDEVNEEDSESSEDDDEEDSDDDDDNDIREDDEAGTDFDPTADWRLHPGEIELSPGFLESFTTLLEDYGIELGFYEGAWEGFRSTSNIQSTSDQESRAEELEYDLVLASETIYQPASLPSHIDVLQRSKGEQLIACKRIYFGVGGGEVEFVTQVEGRGGKVETVWPGQEAGEQRMGVGRTVLRVGW</sequence>
<dbReference type="EC" id="2.1.1.85" evidence="3"/>
<feature type="region of interest" description="Disordered" evidence="10">
    <location>
        <begin position="118"/>
        <end position="140"/>
    </location>
</feature>
<dbReference type="InterPro" id="IPR029063">
    <property type="entry name" value="SAM-dependent_MTases_sf"/>
</dbReference>
<comment type="subcellular location">
    <subcellularLocation>
        <location evidence="2">Cytoplasm</location>
    </subcellularLocation>
    <subcellularLocation>
        <location evidence="1">Nucleus</location>
    </subcellularLocation>
</comment>
<keyword evidence="6" id="KW-0808">Transferase</keyword>
<evidence type="ECO:0000256" key="7">
    <source>
        <dbReference type="ARBA" id="ARBA00022691"/>
    </source>
</evidence>
<dbReference type="AlphaFoldDB" id="A0A2X0KPI6"/>
<feature type="compositionally biased region" description="Acidic residues" evidence="10">
    <location>
        <begin position="329"/>
        <end position="371"/>
    </location>
</feature>
<feature type="region of interest" description="Disordered" evidence="10">
    <location>
        <begin position="1"/>
        <end position="45"/>
    </location>
</feature>
<evidence type="ECO:0000256" key="10">
    <source>
        <dbReference type="SAM" id="MobiDB-lite"/>
    </source>
</evidence>
<keyword evidence="7" id="KW-0949">S-adenosyl-L-methionine</keyword>